<dbReference type="Pfam" id="PF02743">
    <property type="entry name" value="dCache_1"/>
    <property type="match status" value="1"/>
</dbReference>
<dbReference type="FunFam" id="1.10.287.130:FF:000038">
    <property type="entry name" value="Sensory transduction histidine kinase"/>
    <property type="match status" value="1"/>
</dbReference>
<evidence type="ECO:0000256" key="5">
    <source>
        <dbReference type="ARBA" id="ARBA00022553"/>
    </source>
</evidence>
<dbReference type="GO" id="GO:0000155">
    <property type="term" value="F:phosphorelay sensor kinase activity"/>
    <property type="evidence" value="ECO:0007669"/>
    <property type="project" value="InterPro"/>
</dbReference>
<keyword evidence="10" id="KW-0067">ATP-binding</keyword>
<dbReference type="Gene3D" id="6.10.340.10">
    <property type="match status" value="1"/>
</dbReference>
<keyword evidence="9" id="KW-0418">Kinase</keyword>
<evidence type="ECO:0000256" key="1">
    <source>
        <dbReference type="ARBA" id="ARBA00000085"/>
    </source>
</evidence>
<dbReference type="SUPFAM" id="SSF55785">
    <property type="entry name" value="PYP-like sensor domain (PAS domain)"/>
    <property type="match status" value="2"/>
</dbReference>
<evidence type="ECO:0000259" key="21">
    <source>
        <dbReference type="PROSITE" id="PS50885"/>
    </source>
</evidence>
<dbReference type="InterPro" id="IPR003661">
    <property type="entry name" value="HisK_dim/P_dom"/>
</dbReference>
<feature type="transmembrane region" description="Helical" evidence="16">
    <location>
        <begin position="283"/>
        <end position="301"/>
    </location>
</feature>
<evidence type="ECO:0000256" key="10">
    <source>
        <dbReference type="ARBA" id="ARBA00022840"/>
    </source>
</evidence>
<dbReference type="SUPFAM" id="SSF158472">
    <property type="entry name" value="HAMP domain-like"/>
    <property type="match status" value="1"/>
</dbReference>
<dbReference type="GO" id="GO:0005886">
    <property type="term" value="C:plasma membrane"/>
    <property type="evidence" value="ECO:0007669"/>
    <property type="project" value="UniProtKB-SubCell"/>
</dbReference>
<evidence type="ECO:0000256" key="15">
    <source>
        <dbReference type="PROSITE-ProRule" id="PRU00169"/>
    </source>
</evidence>
<dbReference type="SMART" id="SM00304">
    <property type="entry name" value="HAMP"/>
    <property type="match status" value="1"/>
</dbReference>
<feature type="domain" description="Response regulatory" evidence="18">
    <location>
        <begin position="895"/>
        <end position="1011"/>
    </location>
</feature>
<name>A0A251X543_9GAMM</name>
<dbReference type="Pfam" id="PF02518">
    <property type="entry name" value="HATPase_c"/>
    <property type="match status" value="1"/>
</dbReference>
<keyword evidence="6" id="KW-0808">Transferase</keyword>
<comment type="subcellular location">
    <subcellularLocation>
        <location evidence="2">Cell membrane</location>
        <topology evidence="2">Multi-pass membrane protein</topology>
    </subcellularLocation>
</comment>
<dbReference type="PROSITE" id="PS50885">
    <property type="entry name" value="HAMP"/>
    <property type="match status" value="1"/>
</dbReference>
<dbReference type="InterPro" id="IPR036890">
    <property type="entry name" value="HATPase_C_sf"/>
</dbReference>
<keyword evidence="12" id="KW-0902">Two-component regulatory system</keyword>
<feature type="modified residue" description="4-aspartylphosphate" evidence="15">
    <location>
        <position position="944"/>
    </location>
</feature>
<dbReference type="InterPro" id="IPR036097">
    <property type="entry name" value="HisK_dim/P_sf"/>
</dbReference>
<keyword evidence="5 15" id="KW-0597">Phosphoprotein</keyword>
<keyword evidence="14" id="KW-0131">Cell cycle</keyword>
<dbReference type="InterPro" id="IPR001610">
    <property type="entry name" value="PAC"/>
</dbReference>
<organism evidence="22 23">
    <name type="scientific">Thioflexithrix psekupsensis</name>
    <dbReference type="NCBI Taxonomy" id="1570016"/>
    <lineage>
        <taxon>Bacteria</taxon>
        <taxon>Pseudomonadati</taxon>
        <taxon>Pseudomonadota</taxon>
        <taxon>Gammaproteobacteria</taxon>
        <taxon>Thiotrichales</taxon>
        <taxon>Thioflexithrix</taxon>
    </lineage>
</organism>
<dbReference type="AlphaFoldDB" id="A0A251X543"/>
<evidence type="ECO:0000313" key="23">
    <source>
        <dbReference type="Proteomes" id="UP000194798"/>
    </source>
</evidence>
<proteinExistence type="predicted"/>
<dbReference type="InterPro" id="IPR011006">
    <property type="entry name" value="CheY-like_superfamily"/>
</dbReference>
<protein>
    <recommendedName>
        <fullName evidence="3">histidine kinase</fullName>
        <ecNumber evidence="3">2.7.13.3</ecNumber>
    </recommendedName>
</protein>
<dbReference type="Pfam" id="PF00072">
    <property type="entry name" value="Response_reg"/>
    <property type="match status" value="1"/>
</dbReference>
<keyword evidence="8" id="KW-0547">Nucleotide-binding</keyword>
<dbReference type="PROSITE" id="PS50113">
    <property type="entry name" value="PAC"/>
    <property type="match status" value="2"/>
</dbReference>
<sequence length="1114" mass="126436">MRFASKIIWFYFIFTLVMVLPIGHYLYQTGQKITAEQIQTHLQERADYLLDTMDRILFERQADTQLMALSVSEILPDVNRGEKTKALTIKLQQFLEFYQIYSAISVYDYRQHKIADTAGNGLGEKAAPSEWIRSVYEHGEMSSGREIVYDAHLQTTVLVFAAPVYDILGHFWGAVVAKVPIEVLYHLLNQGLSQHESSAQTRVLLVERDGQVLYDNKAALGYFKRKISVKEASELPQFLGKDYFYVLSQERGYLSFKGNDWRLIMQYPQEQAFAANQHLRNQVIFAGGLGLIIGFILLFFLTNRLVQPLRDLRNAVVKVGTGDFNHLSIPIKGKDEIAELALTFNGMVQLIQAHINMLQQREQEQIKQNIELTEKTKILLQTTEELKQFKTCLDLLEDGVYLLDSNHYSFLYVNEGAARQLGYSAEELIGKSPKDVDVGVANQGDVFELPVLTGEKESMTFETRNRRADNSEFPTEIKAQRVQLNPNRTIIIAIARDISERYYANQRLQEQQVLLSVVIENIPHYIFWKDRQSRFLGCNKIFAQTAGVNSPEELLGKTDFDLHWQEQAPTFFEREQRIMQVDQGEYYIEEYARADGTMGYAEICKLPLHNVQDDVIGLLGMAQDITERKRTESALEQAKIAAETANRAKSRFLANMSHELRTPLNGILGYAQILLRDRQLSEKQREGVQIIQRSGDYLLTLINDILDLSKIEADSIELYCVDFDLLDFISTLVEVFKIRAEQKGIAFIYEAVTALPLGVHADEKRLRQILMNLLGNAVKFTHEGGVTLKVGYYNGSLTFEIFDTGQGIAESDQERIFLPFQQVGHAAFKSEGTGLGLTITRRLVEMMRGQLTLRSQLGQGSCFTLTLPAPQVSHLIKSKQAPPQVIVGFREAPKRLLIVDDRAENRSVLVNLLQPLGFQVETAEQGAQALAKIKVSRPDAVLTDLVMPVLDGFEMVRQLRQSVAFVDLPVLAVSASVFEQDQAQSLEAGCNVFLPKPIQADVLLKELQKQLKLTWIYETISPTLMEKDRLDLKDTIEENKPIDESSALTPEQANILYENAMMGDVSALLENIGEFKKIAPPTHLHFFEELRVLARGFEMDEICERIDSYRGTHS</sequence>
<evidence type="ECO:0000256" key="13">
    <source>
        <dbReference type="ARBA" id="ARBA00023136"/>
    </source>
</evidence>
<keyword evidence="23" id="KW-1185">Reference proteome</keyword>
<dbReference type="CDD" id="cd00130">
    <property type="entry name" value="PAS"/>
    <property type="match status" value="2"/>
</dbReference>
<dbReference type="Gene3D" id="1.10.287.130">
    <property type="match status" value="1"/>
</dbReference>
<evidence type="ECO:0000256" key="8">
    <source>
        <dbReference type="ARBA" id="ARBA00022741"/>
    </source>
</evidence>
<dbReference type="InterPro" id="IPR033479">
    <property type="entry name" value="dCache_1"/>
</dbReference>
<dbReference type="SMART" id="SM00387">
    <property type="entry name" value="HATPase_c"/>
    <property type="match status" value="1"/>
</dbReference>
<feature type="domain" description="PAC" evidence="20">
    <location>
        <begin position="459"/>
        <end position="510"/>
    </location>
</feature>
<evidence type="ECO:0000256" key="11">
    <source>
        <dbReference type="ARBA" id="ARBA00022989"/>
    </source>
</evidence>
<evidence type="ECO:0000259" key="19">
    <source>
        <dbReference type="PROSITE" id="PS50112"/>
    </source>
</evidence>
<dbReference type="EC" id="2.7.13.3" evidence="3"/>
<dbReference type="Proteomes" id="UP000194798">
    <property type="component" value="Unassembled WGS sequence"/>
</dbReference>
<dbReference type="CDD" id="cd06225">
    <property type="entry name" value="HAMP"/>
    <property type="match status" value="1"/>
</dbReference>
<evidence type="ECO:0000259" key="18">
    <source>
        <dbReference type="PROSITE" id="PS50110"/>
    </source>
</evidence>
<dbReference type="PANTHER" id="PTHR45339">
    <property type="entry name" value="HYBRID SIGNAL TRANSDUCTION HISTIDINE KINASE J"/>
    <property type="match status" value="1"/>
</dbReference>
<evidence type="ECO:0000256" key="2">
    <source>
        <dbReference type="ARBA" id="ARBA00004651"/>
    </source>
</evidence>
<dbReference type="InterPro" id="IPR005467">
    <property type="entry name" value="His_kinase_dom"/>
</dbReference>
<evidence type="ECO:0000313" key="22">
    <source>
        <dbReference type="EMBL" id="OUD12614.1"/>
    </source>
</evidence>
<dbReference type="InterPro" id="IPR000014">
    <property type="entry name" value="PAS"/>
</dbReference>
<evidence type="ECO:0000256" key="6">
    <source>
        <dbReference type="ARBA" id="ARBA00022679"/>
    </source>
</evidence>
<dbReference type="Gene3D" id="3.30.565.10">
    <property type="entry name" value="Histidine kinase-like ATPase, C-terminal domain"/>
    <property type="match status" value="1"/>
</dbReference>
<reference evidence="22 23" key="1">
    <citation type="submission" date="2016-12" db="EMBL/GenBank/DDBJ databases">
        <title>Thioflexothrix psekupsii D3 genome sequencing and assembly.</title>
        <authorList>
            <person name="Fomenkov A."/>
            <person name="Vincze T."/>
            <person name="Grabovich M."/>
            <person name="Anton B.P."/>
            <person name="Dubinina G."/>
            <person name="Orlova M."/>
            <person name="Belousova E."/>
            <person name="Roberts R.J."/>
        </authorList>
    </citation>
    <scope>NUCLEOTIDE SEQUENCE [LARGE SCALE GENOMIC DNA]</scope>
    <source>
        <strain evidence="22">D3</strain>
    </source>
</reference>
<dbReference type="SMART" id="SM00388">
    <property type="entry name" value="HisKA"/>
    <property type="match status" value="1"/>
</dbReference>
<evidence type="ECO:0000259" key="17">
    <source>
        <dbReference type="PROSITE" id="PS50109"/>
    </source>
</evidence>
<gene>
    <name evidence="22" type="ORF">TPSD3_16165</name>
</gene>
<evidence type="ECO:0000256" key="14">
    <source>
        <dbReference type="ARBA" id="ARBA00023306"/>
    </source>
</evidence>
<dbReference type="InterPro" id="IPR001789">
    <property type="entry name" value="Sig_transdc_resp-reg_receiver"/>
</dbReference>
<dbReference type="SUPFAM" id="SSF52172">
    <property type="entry name" value="CheY-like"/>
    <property type="match status" value="1"/>
</dbReference>
<evidence type="ECO:0000256" key="3">
    <source>
        <dbReference type="ARBA" id="ARBA00012438"/>
    </source>
</evidence>
<dbReference type="FunFam" id="3.30.565.10:FF:000010">
    <property type="entry name" value="Sensor histidine kinase RcsC"/>
    <property type="match status" value="1"/>
</dbReference>
<dbReference type="InterPro" id="IPR003594">
    <property type="entry name" value="HATPase_dom"/>
</dbReference>
<dbReference type="InterPro" id="IPR004358">
    <property type="entry name" value="Sig_transdc_His_kin-like_C"/>
</dbReference>
<dbReference type="SMART" id="SM00086">
    <property type="entry name" value="PAC"/>
    <property type="match status" value="2"/>
</dbReference>
<dbReference type="SUPFAM" id="SSF47384">
    <property type="entry name" value="Homodimeric domain of signal transducing histidine kinase"/>
    <property type="match status" value="1"/>
</dbReference>
<keyword evidence="7 16" id="KW-0812">Transmembrane</keyword>
<dbReference type="InterPro" id="IPR035965">
    <property type="entry name" value="PAS-like_dom_sf"/>
</dbReference>
<dbReference type="InterPro" id="IPR013656">
    <property type="entry name" value="PAS_4"/>
</dbReference>
<dbReference type="EMBL" id="MSLT01000023">
    <property type="protein sequence ID" value="OUD12614.1"/>
    <property type="molecule type" value="Genomic_DNA"/>
</dbReference>
<evidence type="ECO:0000256" key="9">
    <source>
        <dbReference type="ARBA" id="ARBA00022777"/>
    </source>
</evidence>
<evidence type="ECO:0000256" key="7">
    <source>
        <dbReference type="ARBA" id="ARBA00022692"/>
    </source>
</evidence>
<dbReference type="SMART" id="SM00448">
    <property type="entry name" value="REC"/>
    <property type="match status" value="1"/>
</dbReference>
<feature type="domain" description="PAC" evidence="20">
    <location>
        <begin position="582"/>
        <end position="637"/>
    </location>
</feature>
<keyword evidence="13 16" id="KW-0472">Membrane</keyword>
<dbReference type="PROSITE" id="PS50110">
    <property type="entry name" value="RESPONSE_REGULATORY"/>
    <property type="match status" value="1"/>
</dbReference>
<dbReference type="CDD" id="cd17546">
    <property type="entry name" value="REC_hyHK_CKI1_RcsC-like"/>
    <property type="match status" value="1"/>
</dbReference>
<dbReference type="InterPro" id="IPR000700">
    <property type="entry name" value="PAS-assoc_C"/>
</dbReference>
<dbReference type="CDD" id="cd16922">
    <property type="entry name" value="HATPase_EvgS-ArcB-TorS-like"/>
    <property type="match status" value="1"/>
</dbReference>
<dbReference type="PROSITE" id="PS50112">
    <property type="entry name" value="PAS"/>
    <property type="match status" value="1"/>
</dbReference>
<evidence type="ECO:0000256" key="16">
    <source>
        <dbReference type="SAM" id="Phobius"/>
    </source>
</evidence>
<feature type="domain" description="PAS" evidence="19">
    <location>
        <begin position="385"/>
        <end position="432"/>
    </location>
</feature>
<dbReference type="SMART" id="SM00091">
    <property type="entry name" value="PAS"/>
    <property type="match status" value="2"/>
</dbReference>
<keyword evidence="11 16" id="KW-1133">Transmembrane helix</keyword>
<keyword evidence="4" id="KW-1003">Cell membrane</keyword>
<accession>A0A251X543</accession>
<dbReference type="NCBIfam" id="TIGR00229">
    <property type="entry name" value="sensory_box"/>
    <property type="match status" value="2"/>
</dbReference>
<evidence type="ECO:0000256" key="4">
    <source>
        <dbReference type="ARBA" id="ARBA00022475"/>
    </source>
</evidence>
<dbReference type="CDD" id="cd00082">
    <property type="entry name" value="HisKA"/>
    <property type="match status" value="1"/>
</dbReference>
<evidence type="ECO:0000259" key="20">
    <source>
        <dbReference type="PROSITE" id="PS50113"/>
    </source>
</evidence>
<comment type="caution">
    <text evidence="22">The sequence shown here is derived from an EMBL/GenBank/DDBJ whole genome shotgun (WGS) entry which is preliminary data.</text>
</comment>
<feature type="domain" description="Histidine kinase" evidence="17">
    <location>
        <begin position="655"/>
        <end position="871"/>
    </location>
</feature>
<dbReference type="Gene3D" id="3.40.50.2300">
    <property type="match status" value="1"/>
</dbReference>
<dbReference type="GO" id="GO:0005524">
    <property type="term" value="F:ATP binding"/>
    <property type="evidence" value="ECO:0007669"/>
    <property type="project" value="UniProtKB-KW"/>
</dbReference>
<dbReference type="SUPFAM" id="SSF55874">
    <property type="entry name" value="ATPase domain of HSP90 chaperone/DNA topoisomerase II/histidine kinase"/>
    <property type="match status" value="1"/>
</dbReference>
<dbReference type="PROSITE" id="PS50109">
    <property type="entry name" value="HIS_KIN"/>
    <property type="match status" value="1"/>
</dbReference>
<dbReference type="PRINTS" id="PR00344">
    <property type="entry name" value="BCTRLSENSOR"/>
</dbReference>
<dbReference type="PANTHER" id="PTHR45339:SF1">
    <property type="entry name" value="HYBRID SIGNAL TRANSDUCTION HISTIDINE KINASE J"/>
    <property type="match status" value="1"/>
</dbReference>
<dbReference type="Pfam" id="PF08448">
    <property type="entry name" value="PAS_4"/>
    <property type="match status" value="1"/>
</dbReference>
<feature type="transmembrane region" description="Helical" evidence="16">
    <location>
        <begin position="7"/>
        <end position="27"/>
    </location>
</feature>
<evidence type="ECO:0000256" key="12">
    <source>
        <dbReference type="ARBA" id="ARBA00023012"/>
    </source>
</evidence>
<dbReference type="Pfam" id="PF13426">
    <property type="entry name" value="PAS_9"/>
    <property type="match status" value="1"/>
</dbReference>
<feature type="domain" description="HAMP" evidence="21">
    <location>
        <begin position="303"/>
        <end position="356"/>
    </location>
</feature>
<dbReference type="Pfam" id="PF00672">
    <property type="entry name" value="HAMP"/>
    <property type="match status" value="1"/>
</dbReference>
<dbReference type="Pfam" id="PF00512">
    <property type="entry name" value="HisKA"/>
    <property type="match status" value="1"/>
</dbReference>
<comment type="catalytic activity">
    <reaction evidence="1">
        <text>ATP + protein L-histidine = ADP + protein N-phospho-L-histidine.</text>
        <dbReference type="EC" id="2.7.13.3"/>
    </reaction>
</comment>
<dbReference type="InterPro" id="IPR003660">
    <property type="entry name" value="HAMP_dom"/>
</dbReference>
<dbReference type="Gene3D" id="3.30.450.20">
    <property type="entry name" value="PAS domain"/>
    <property type="match status" value="2"/>
</dbReference>